<organism evidence="1 2">
    <name type="scientific">Araneus ventricosus</name>
    <name type="common">Orbweaver spider</name>
    <name type="synonym">Epeira ventricosa</name>
    <dbReference type="NCBI Taxonomy" id="182803"/>
    <lineage>
        <taxon>Eukaryota</taxon>
        <taxon>Metazoa</taxon>
        <taxon>Ecdysozoa</taxon>
        <taxon>Arthropoda</taxon>
        <taxon>Chelicerata</taxon>
        <taxon>Arachnida</taxon>
        <taxon>Araneae</taxon>
        <taxon>Araneomorphae</taxon>
        <taxon>Entelegynae</taxon>
        <taxon>Araneoidea</taxon>
        <taxon>Araneidae</taxon>
        <taxon>Araneus</taxon>
    </lineage>
</organism>
<keyword evidence="2" id="KW-1185">Reference proteome</keyword>
<reference evidence="1 2" key="1">
    <citation type="journal article" date="2019" name="Sci. Rep.">
        <title>Orb-weaving spider Araneus ventricosus genome elucidates the spidroin gene catalogue.</title>
        <authorList>
            <person name="Kono N."/>
            <person name="Nakamura H."/>
            <person name="Ohtoshi R."/>
            <person name="Moran D.A.P."/>
            <person name="Shinohara A."/>
            <person name="Yoshida Y."/>
            <person name="Fujiwara M."/>
            <person name="Mori M."/>
            <person name="Tomita M."/>
            <person name="Arakawa K."/>
        </authorList>
    </citation>
    <scope>NUCLEOTIDE SEQUENCE [LARGE SCALE GENOMIC DNA]</scope>
</reference>
<dbReference type="EMBL" id="BGPR01000679">
    <property type="protein sequence ID" value="GBM31244.1"/>
    <property type="molecule type" value="Genomic_DNA"/>
</dbReference>
<protein>
    <submittedName>
        <fullName evidence="1">Uncharacterized protein</fullName>
    </submittedName>
</protein>
<dbReference type="Proteomes" id="UP000499080">
    <property type="component" value="Unassembled WGS sequence"/>
</dbReference>
<comment type="caution">
    <text evidence="1">The sequence shown here is derived from an EMBL/GenBank/DDBJ whole genome shotgun (WGS) entry which is preliminary data.</text>
</comment>
<name>A0A4Y2ETK0_ARAVE</name>
<dbReference type="AlphaFoldDB" id="A0A4Y2ETK0"/>
<gene>
    <name evidence="1" type="ORF">AVEN_223442_1</name>
</gene>
<sequence length="115" mass="13108">MFSYGLSFHELHTQFALFFAVGTGRIDEARGLVSPSVVSRLMAVNRSYIKGGCGQTRQCIRSFERCQEICQATRHGNGAIGRNSIEQSTNKNLERFEVCQATRRRNKAFEERCRQ</sequence>
<evidence type="ECO:0000313" key="1">
    <source>
        <dbReference type="EMBL" id="GBM31244.1"/>
    </source>
</evidence>
<accession>A0A4Y2ETK0</accession>
<evidence type="ECO:0000313" key="2">
    <source>
        <dbReference type="Proteomes" id="UP000499080"/>
    </source>
</evidence>
<proteinExistence type="predicted"/>